<sequence>MIPPVESLVKYDKPVLVSSAKDKGKAKKTKAEALGVDKKGKALQTEDILNAILPPREWTEDGELWVQYVSAVPATRSDAISLGESLDQRLQLRRARDSGICTIREELYAQAFDELIRQITIECAERGLLLLRIRDEARMRIAAYQTLYESSLAFAVRKAILGEDAKTEIEGKIKEVTGEKKDKNKQLQELQERFDTLDSREEERWETMKKKQFQEIRSLKDAYKNQTKQLQELLAPPPGFVPRK</sequence>
<dbReference type="GO" id="GO:0005930">
    <property type="term" value="C:axoneme"/>
    <property type="evidence" value="ECO:0007669"/>
    <property type="project" value="TreeGrafter"/>
</dbReference>
<keyword evidence="2 5" id="KW-0175">Coiled coil</keyword>
<dbReference type="GO" id="GO:0030286">
    <property type="term" value="C:dynein complex"/>
    <property type="evidence" value="ECO:0007669"/>
    <property type="project" value="UniProtKB-KW"/>
</dbReference>
<dbReference type="AlphaFoldDB" id="A0A7S0YNJ1"/>
<dbReference type="GO" id="GO:0045504">
    <property type="term" value="F:dynein heavy chain binding"/>
    <property type="evidence" value="ECO:0007669"/>
    <property type="project" value="TreeGrafter"/>
</dbReference>
<evidence type="ECO:0000256" key="3">
    <source>
        <dbReference type="ARBA" id="ARBA00023175"/>
    </source>
</evidence>
<evidence type="ECO:0000313" key="6">
    <source>
        <dbReference type="EMBL" id="CAD8785274.1"/>
    </source>
</evidence>
<evidence type="ECO:0000256" key="2">
    <source>
        <dbReference type="ARBA" id="ARBA00023054"/>
    </source>
</evidence>
<protein>
    <recommendedName>
        <fullName evidence="7">Dynein light intermediate chain</fullName>
    </recommendedName>
</protein>
<dbReference type="Pfam" id="PF10211">
    <property type="entry name" value="Ax_dynein_light"/>
    <property type="match status" value="1"/>
</dbReference>
<gene>
    <name evidence="6" type="ORF">HTEP1355_LOCUS3978</name>
</gene>
<dbReference type="PANTHER" id="PTHR13183:SF0">
    <property type="entry name" value="AXONEMAL DYNEIN LIGHT INTERMEDIATE POLYPEPTIDE 1"/>
    <property type="match status" value="1"/>
</dbReference>
<evidence type="ECO:0008006" key="7">
    <source>
        <dbReference type="Google" id="ProtNLM"/>
    </source>
</evidence>
<evidence type="ECO:0000256" key="1">
    <source>
        <dbReference type="ARBA" id="ARBA00023017"/>
    </source>
</evidence>
<proteinExistence type="inferred from homology"/>
<feature type="coiled-coil region" evidence="5">
    <location>
        <begin position="173"/>
        <end position="229"/>
    </location>
</feature>
<keyword evidence="3" id="KW-0505">Motor protein</keyword>
<organism evidence="6">
    <name type="scientific">Hemiselmis tepida</name>
    <dbReference type="NCBI Taxonomy" id="464990"/>
    <lineage>
        <taxon>Eukaryota</taxon>
        <taxon>Cryptophyceae</taxon>
        <taxon>Cryptomonadales</taxon>
        <taxon>Hemiselmidaceae</taxon>
        <taxon>Hemiselmis</taxon>
    </lineage>
</organism>
<evidence type="ECO:0000256" key="5">
    <source>
        <dbReference type="SAM" id="Coils"/>
    </source>
</evidence>
<accession>A0A7S0YNJ1</accession>
<dbReference type="PANTHER" id="PTHR13183">
    <property type="entry name" value="AXONEMAL INNER ARM DYNEIN LIGHT CHAIN 28"/>
    <property type="match status" value="1"/>
</dbReference>
<dbReference type="EMBL" id="HBFN01006815">
    <property type="protein sequence ID" value="CAD8785274.1"/>
    <property type="molecule type" value="Transcribed_RNA"/>
</dbReference>
<reference evidence="6" key="1">
    <citation type="submission" date="2021-01" db="EMBL/GenBank/DDBJ databases">
        <authorList>
            <person name="Corre E."/>
            <person name="Pelletier E."/>
            <person name="Niang G."/>
            <person name="Scheremetjew M."/>
            <person name="Finn R."/>
            <person name="Kale V."/>
            <person name="Holt S."/>
            <person name="Cochrane G."/>
            <person name="Meng A."/>
            <person name="Brown T."/>
            <person name="Cohen L."/>
        </authorList>
    </citation>
    <scope>NUCLEOTIDE SEQUENCE</scope>
    <source>
        <strain evidence="6">CCMP443</strain>
    </source>
</reference>
<evidence type="ECO:0000256" key="4">
    <source>
        <dbReference type="ARBA" id="ARBA00038114"/>
    </source>
</evidence>
<comment type="similarity">
    <text evidence="4">Belongs to the inner dynein arm light chain family.</text>
</comment>
<dbReference type="InterPro" id="IPR019347">
    <property type="entry name" value="Axonemal_dynein_light_chain"/>
</dbReference>
<keyword evidence="1" id="KW-0243">Dynein</keyword>
<name>A0A7S0YNJ1_9CRYP</name>